<comment type="caution">
    <text evidence="10">The sequence shown here is derived from an EMBL/GenBank/DDBJ whole genome shotgun (WGS) entry which is preliminary data.</text>
</comment>
<comment type="function">
    <text evidence="8">Catalyzes the removal of elemental sulfur and selenium atoms from L-cysteine, L-cystine, L-selenocysteine, and L-selenocystine to produce L-alanine.</text>
</comment>
<accession>A0ABQ6Z6I4</accession>
<sequence>MSIVPAAVHDAALANHGRIVDWDRVRADFPLLMREVHGRPLVYLDNANTGQKPLPVIASQDEFYRRQNANVSRAVHALGTEATEAYEAARGKLARFLNVRADELVLCSGTTFAINLVAYSWALPQLKAGDTILVSRMEHHANIVPWQLVAQRTGATIRVAEILPDGSLDLDALYKAMTPDVKLLAVTHVSNVLGTVNPVREICREARRRGIITVVDGSQAAPHLKLDVASIGCDFYAITGHKMCGPTGTGVLWARRELLQAMPPFLGGGEMIREVSFHGTVFNDPPHRFEAGTPNIAGFIGLGAAVDYLEGIGMAHIAAREAELLAHATEALRSIPGLRIFGTAPGKAAVISFLVEGAHAHDLATLLDLEGVAVRSGQHCAHPLLQYFGVAATLRASLAFYNTHDEIERFAAALEKTRRLLVA</sequence>
<dbReference type="InterPro" id="IPR015421">
    <property type="entry name" value="PyrdxlP-dep_Trfase_major"/>
</dbReference>
<dbReference type="InterPro" id="IPR015424">
    <property type="entry name" value="PyrdxlP-dep_Trfase"/>
</dbReference>
<reference evidence="10 11" key="1">
    <citation type="submission" date="2017-10" db="EMBL/GenBank/DDBJ databases">
        <title>Whole genome sequencing of members of genus Pseudoxanthomonas.</title>
        <authorList>
            <person name="Kumar S."/>
            <person name="Bansal K."/>
            <person name="Kaur A."/>
            <person name="Patil P."/>
            <person name="Sharma S."/>
            <person name="Patil P.B."/>
        </authorList>
    </citation>
    <scope>NUCLEOTIDE SEQUENCE [LARGE SCALE GENOMIC DNA]</scope>
    <source>
        <strain evidence="10 11">DSM 17801</strain>
    </source>
</reference>
<keyword evidence="5 8" id="KW-0663">Pyridoxal phosphate</keyword>
<evidence type="ECO:0000313" key="11">
    <source>
        <dbReference type="Proteomes" id="UP000788419"/>
    </source>
</evidence>
<dbReference type="PANTHER" id="PTHR43586">
    <property type="entry name" value="CYSTEINE DESULFURASE"/>
    <property type="match status" value="1"/>
</dbReference>
<dbReference type="InterPro" id="IPR020578">
    <property type="entry name" value="Aminotrans_V_PyrdxlP_BS"/>
</dbReference>
<evidence type="ECO:0000256" key="3">
    <source>
        <dbReference type="ARBA" id="ARBA00012239"/>
    </source>
</evidence>
<dbReference type="EC" id="2.8.1.7" evidence="3 8"/>
<dbReference type="Pfam" id="PF00266">
    <property type="entry name" value="Aminotran_5"/>
    <property type="match status" value="1"/>
</dbReference>
<dbReference type="SUPFAM" id="SSF53383">
    <property type="entry name" value="PLP-dependent transferases"/>
    <property type="match status" value="1"/>
</dbReference>
<dbReference type="InterPro" id="IPR010970">
    <property type="entry name" value="Cys_dSase_SufS"/>
</dbReference>
<dbReference type="CDD" id="cd06453">
    <property type="entry name" value="SufS_like"/>
    <property type="match status" value="1"/>
</dbReference>
<dbReference type="Gene3D" id="3.40.640.10">
    <property type="entry name" value="Type I PLP-dependent aspartate aminotransferase-like (Major domain)"/>
    <property type="match status" value="1"/>
</dbReference>
<keyword evidence="11" id="KW-1185">Reference proteome</keyword>
<organism evidence="10 11">
    <name type="scientific">Pseudoxanthomonas daejeonensis</name>
    <dbReference type="NCBI Taxonomy" id="266062"/>
    <lineage>
        <taxon>Bacteria</taxon>
        <taxon>Pseudomonadati</taxon>
        <taxon>Pseudomonadota</taxon>
        <taxon>Gammaproteobacteria</taxon>
        <taxon>Lysobacterales</taxon>
        <taxon>Lysobacteraceae</taxon>
        <taxon>Pseudoxanthomonas</taxon>
    </lineage>
</organism>
<protein>
    <recommendedName>
        <fullName evidence="3 8">Cysteine desulfurase</fullName>
        <ecNumber evidence="3 8">2.8.1.7</ecNumber>
    </recommendedName>
</protein>
<proteinExistence type="inferred from homology"/>
<evidence type="ECO:0000256" key="5">
    <source>
        <dbReference type="ARBA" id="ARBA00022898"/>
    </source>
</evidence>
<dbReference type="RefSeq" id="WP_162410603.1">
    <property type="nucleotide sequence ID" value="NZ_PDWN01000010.1"/>
</dbReference>
<comment type="cofactor">
    <cofactor evidence="1 7">
        <name>pyridoxal 5'-phosphate</name>
        <dbReference type="ChEBI" id="CHEBI:597326"/>
    </cofactor>
</comment>
<evidence type="ECO:0000259" key="9">
    <source>
        <dbReference type="Pfam" id="PF00266"/>
    </source>
</evidence>
<evidence type="ECO:0000256" key="6">
    <source>
        <dbReference type="ARBA" id="ARBA00050776"/>
    </source>
</evidence>
<name>A0ABQ6Z6I4_9GAMM</name>
<dbReference type="Proteomes" id="UP000788419">
    <property type="component" value="Unassembled WGS sequence"/>
</dbReference>
<gene>
    <name evidence="10" type="ORF">CSC65_10750</name>
</gene>
<keyword evidence="4 8" id="KW-0808">Transferase</keyword>
<dbReference type="InterPro" id="IPR015422">
    <property type="entry name" value="PyrdxlP-dep_Trfase_small"/>
</dbReference>
<dbReference type="PANTHER" id="PTHR43586:SF8">
    <property type="entry name" value="CYSTEINE DESULFURASE 1, CHLOROPLASTIC"/>
    <property type="match status" value="1"/>
</dbReference>
<evidence type="ECO:0000313" key="10">
    <source>
        <dbReference type="EMBL" id="KAF1693758.1"/>
    </source>
</evidence>
<feature type="domain" description="Aminotransferase class V" evidence="9">
    <location>
        <begin position="42"/>
        <end position="410"/>
    </location>
</feature>
<comment type="similarity">
    <text evidence="2 8">Belongs to the class-V pyridoxal-phosphate-dependent aminotransferase family. Csd subfamily.</text>
</comment>
<evidence type="ECO:0000256" key="7">
    <source>
        <dbReference type="RuleBase" id="RU004504"/>
    </source>
</evidence>
<dbReference type="EMBL" id="PDWN01000010">
    <property type="protein sequence ID" value="KAF1693758.1"/>
    <property type="molecule type" value="Genomic_DNA"/>
</dbReference>
<dbReference type="InterPro" id="IPR000192">
    <property type="entry name" value="Aminotrans_V_dom"/>
</dbReference>
<comment type="catalytic activity">
    <reaction evidence="6 8">
        <text>(sulfur carrier)-H + L-cysteine = (sulfur carrier)-SH + L-alanine</text>
        <dbReference type="Rhea" id="RHEA:43892"/>
        <dbReference type="Rhea" id="RHEA-COMP:14737"/>
        <dbReference type="Rhea" id="RHEA-COMP:14739"/>
        <dbReference type="ChEBI" id="CHEBI:29917"/>
        <dbReference type="ChEBI" id="CHEBI:35235"/>
        <dbReference type="ChEBI" id="CHEBI:57972"/>
        <dbReference type="ChEBI" id="CHEBI:64428"/>
        <dbReference type="EC" id="2.8.1.7"/>
    </reaction>
</comment>
<evidence type="ECO:0000256" key="8">
    <source>
        <dbReference type="RuleBase" id="RU004506"/>
    </source>
</evidence>
<dbReference type="PROSITE" id="PS00595">
    <property type="entry name" value="AA_TRANSFER_CLASS_5"/>
    <property type="match status" value="1"/>
</dbReference>
<evidence type="ECO:0000256" key="4">
    <source>
        <dbReference type="ARBA" id="ARBA00022679"/>
    </source>
</evidence>
<dbReference type="Gene3D" id="3.90.1150.10">
    <property type="entry name" value="Aspartate Aminotransferase, domain 1"/>
    <property type="match status" value="1"/>
</dbReference>
<evidence type="ECO:0000256" key="2">
    <source>
        <dbReference type="ARBA" id="ARBA00010447"/>
    </source>
</evidence>
<evidence type="ECO:0000256" key="1">
    <source>
        <dbReference type="ARBA" id="ARBA00001933"/>
    </source>
</evidence>
<dbReference type="NCBIfam" id="TIGR01979">
    <property type="entry name" value="sufS"/>
    <property type="match status" value="1"/>
</dbReference>